<dbReference type="SMART" id="SM00382">
    <property type="entry name" value="AAA"/>
    <property type="match status" value="1"/>
</dbReference>
<dbReference type="EMBL" id="HBFQ01051356">
    <property type="protein sequence ID" value="CAD8862287.1"/>
    <property type="molecule type" value="Transcribed_RNA"/>
</dbReference>
<dbReference type="GO" id="GO:0005524">
    <property type="term" value="F:ATP binding"/>
    <property type="evidence" value="ECO:0007669"/>
    <property type="project" value="UniProtKB-KW"/>
</dbReference>
<evidence type="ECO:0000256" key="3">
    <source>
        <dbReference type="ARBA" id="ARBA00010044"/>
    </source>
</evidence>
<evidence type="ECO:0000256" key="9">
    <source>
        <dbReference type="ARBA" id="ARBA00022801"/>
    </source>
</evidence>
<keyword evidence="15" id="KW-0472">Membrane</keyword>
<dbReference type="Gene3D" id="1.20.58.760">
    <property type="entry name" value="Peptidase M41"/>
    <property type="match status" value="1"/>
</dbReference>
<comment type="cofactor">
    <cofactor evidence="1">
        <name>Zn(2+)</name>
        <dbReference type="ChEBI" id="CHEBI:29105"/>
    </cofactor>
</comment>
<comment type="similarity">
    <text evidence="4">In the N-terminal section; belongs to the AAA ATPase family.</text>
</comment>
<evidence type="ECO:0000256" key="13">
    <source>
        <dbReference type="ARBA" id="ARBA00023049"/>
    </source>
</evidence>
<dbReference type="InterPro" id="IPR003593">
    <property type="entry name" value="AAA+_ATPase"/>
</dbReference>
<dbReference type="Pfam" id="PF00004">
    <property type="entry name" value="AAA"/>
    <property type="match status" value="1"/>
</dbReference>
<feature type="domain" description="AAA+ ATPase" evidence="17">
    <location>
        <begin position="352"/>
        <end position="492"/>
    </location>
</feature>
<evidence type="ECO:0000256" key="1">
    <source>
        <dbReference type="ARBA" id="ARBA00001947"/>
    </source>
</evidence>
<dbReference type="GO" id="GO:0034982">
    <property type="term" value="P:mitochondrial protein processing"/>
    <property type="evidence" value="ECO:0007669"/>
    <property type="project" value="TreeGrafter"/>
</dbReference>
<evidence type="ECO:0000256" key="16">
    <source>
        <dbReference type="SAM" id="MobiDB-lite"/>
    </source>
</evidence>
<dbReference type="InterPro" id="IPR005936">
    <property type="entry name" value="FtsH"/>
</dbReference>
<dbReference type="AlphaFoldDB" id="A0A7S1AR52"/>
<keyword evidence="12" id="KW-1133">Transmembrane helix</keyword>
<evidence type="ECO:0000256" key="14">
    <source>
        <dbReference type="ARBA" id="ARBA00023128"/>
    </source>
</evidence>
<dbReference type="Pfam" id="PF01434">
    <property type="entry name" value="Peptidase_M41"/>
    <property type="match status" value="1"/>
</dbReference>
<dbReference type="SUPFAM" id="SSF140990">
    <property type="entry name" value="FtsH protease domain-like"/>
    <property type="match status" value="1"/>
</dbReference>
<evidence type="ECO:0000256" key="8">
    <source>
        <dbReference type="ARBA" id="ARBA00022741"/>
    </source>
</evidence>
<evidence type="ECO:0000256" key="15">
    <source>
        <dbReference type="ARBA" id="ARBA00023136"/>
    </source>
</evidence>
<dbReference type="Gene3D" id="3.40.1690.20">
    <property type="match status" value="1"/>
</dbReference>
<accession>A0A7S1AR52</accession>
<evidence type="ECO:0000256" key="12">
    <source>
        <dbReference type="ARBA" id="ARBA00022989"/>
    </source>
</evidence>
<evidence type="ECO:0000259" key="17">
    <source>
        <dbReference type="SMART" id="SM00382"/>
    </source>
</evidence>
<dbReference type="GO" id="GO:0004176">
    <property type="term" value="F:ATP-dependent peptidase activity"/>
    <property type="evidence" value="ECO:0007669"/>
    <property type="project" value="InterPro"/>
</dbReference>
<dbReference type="Gene3D" id="3.40.50.300">
    <property type="entry name" value="P-loop containing nucleotide triphosphate hydrolases"/>
    <property type="match status" value="1"/>
</dbReference>
<dbReference type="CDD" id="cd19501">
    <property type="entry name" value="RecA-like_FtsH"/>
    <property type="match status" value="1"/>
</dbReference>
<reference evidence="18" key="1">
    <citation type="submission" date="2021-01" db="EMBL/GenBank/DDBJ databases">
        <authorList>
            <person name="Corre E."/>
            <person name="Pelletier E."/>
            <person name="Niang G."/>
            <person name="Scheremetjew M."/>
            <person name="Finn R."/>
            <person name="Kale V."/>
            <person name="Holt S."/>
            <person name="Cochrane G."/>
            <person name="Meng A."/>
            <person name="Brown T."/>
            <person name="Cohen L."/>
        </authorList>
    </citation>
    <scope>NUCLEOTIDE SEQUENCE</scope>
</reference>
<feature type="region of interest" description="Disordered" evidence="16">
    <location>
        <begin position="781"/>
        <end position="845"/>
    </location>
</feature>
<keyword evidence="9" id="KW-0378">Hydrolase</keyword>
<dbReference type="GO" id="GO:0004222">
    <property type="term" value="F:metalloendopeptidase activity"/>
    <property type="evidence" value="ECO:0007669"/>
    <property type="project" value="InterPro"/>
</dbReference>
<dbReference type="InterPro" id="IPR050928">
    <property type="entry name" value="ATP-dep_Zn_Metalloprotease"/>
</dbReference>
<sequence length="845" mass="91254">MLSSLRHPQGRVFQNSVRTLSHLSRGRVGEVRLVIARLPLRQPLQGAGRVRLCASGGKKKPPKGFEKFYESAKSKGEKGETPTGKDKGQAPAEAKDAQRPKEKAEQSETKTEAPKESPKEGKKRTSSSGKGQGANPDFQQLFQSGKVPQSGLVMGLFTAFAIYYYASPEAQDEITIQEMLREYLVKGYVERIQIVNKTSCRVELRGDAPGSMAGKTVNIQLGTPESFEAKLAQMQNELGLSPLDHVPIQYVTEVNYLGEAMQFMPSLLILIPLMFALRSMSGGLGGPGAGGGGSGGRNIFNIGKAIPTGGKDLKSKVKFADVAGLNQAKEEVVEFVDFLKDPTKYEKLGAKIPKGGLLVGPPGTGKTLLAKAVAGEADCPFYSMSGSDFIEMFVGVGPSRVRDLFQQARSSAPSIVFIDEIDAVGRKRGSGGFSGGNDERENTLNQLLVEMDGFSSGTGVVVLAGTNRADILDPALTRPGRFDRQIPIDKPDLTEREAIFLVHLRPINLATDLKPETVAKRMSALTPGFAGSDIANICNEAAIFGARRNADAVEMQDFERATERVIGGLAKHNSVMSPEERKTVAFHECGHAIAGWFLEHADPLLKVSIVPRSSGALGFAQYLPEEIALHSKEAILDKIAVSLGGRAAEELFIGRISTGASDDLDKVTRMAYSMVTLYGMNPAMGLVSFNPNSQNDQFYKPYSEETGRLVDREVRELVSQQYDRVKALLTEKTSLMKSLADELFEKETLVYTDLRGVLGERPYGMKKQFVQFVQAGMVTEEATSDAKSETSETSPAETPPAESKVEDATQPSKVAKEAAPTETPSGSTQPDGQSPPKEASEKKSS</sequence>
<evidence type="ECO:0000256" key="7">
    <source>
        <dbReference type="ARBA" id="ARBA00022723"/>
    </source>
</evidence>
<dbReference type="PANTHER" id="PTHR43655">
    <property type="entry name" value="ATP-DEPENDENT PROTEASE"/>
    <property type="match status" value="1"/>
</dbReference>
<dbReference type="InterPro" id="IPR003959">
    <property type="entry name" value="ATPase_AAA_core"/>
</dbReference>
<dbReference type="FunFam" id="1.20.58.760:FF:000003">
    <property type="entry name" value="AFG3-like AAA ATPase 2"/>
    <property type="match status" value="1"/>
</dbReference>
<dbReference type="SUPFAM" id="SSF52540">
    <property type="entry name" value="P-loop containing nucleoside triphosphate hydrolases"/>
    <property type="match status" value="1"/>
</dbReference>
<feature type="compositionally biased region" description="Basic and acidic residues" evidence="16">
    <location>
        <begin position="70"/>
        <end position="120"/>
    </location>
</feature>
<dbReference type="PANTHER" id="PTHR43655:SF2">
    <property type="entry name" value="AFG3 LIKE MATRIX AAA PEPTIDASE SUBUNIT 2, ISOFORM A"/>
    <property type="match status" value="1"/>
</dbReference>
<dbReference type="InterPro" id="IPR041569">
    <property type="entry name" value="AAA_lid_3"/>
</dbReference>
<dbReference type="InterPro" id="IPR037219">
    <property type="entry name" value="Peptidase_M41-like"/>
</dbReference>
<dbReference type="GO" id="GO:0005745">
    <property type="term" value="C:m-AAA complex"/>
    <property type="evidence" value="ECO:0007669"/>
    <property type="project" value="TreeGrafter"/>
</dbReference>
<dbReference type="HAMAP" id="MF_01458">
    <property type="entry name" value="FtsH"/>
    <property type="match status" value="1"/>
</dbReference>
<dbReference type="FunFam" id="3.40.50.300:FF:000001">
    <property type="entry name" value="ATP-dependent zinc metalloprotease FtsH"/>
    <property type="match status" value="1"/>
</dbReference>
<dbReference type="InterPro" id="IPR000642">
    <property type="entry name" value="Peptidase_M41"/>
</dbReference>
<evidence type="ECO:0000256" key="10">
    <source>
        <dbReference type="ARBA" id="ARBA00022833"/>
    </source>
</evidence>
<dbReference type="InterPro" id="IPR027417">
    <property type="entry name" value="P-loop_NTPase"/>
</dbReference>
<feature type="region of interest" description="Disordered" evidence="16">
    <location>
        <begin position="70"/>
        <end position="139"/>
    </location>
</feature>
<dbReference type="GO" id="GO:0016887">
    <property type="term" value="F:ATP hydrolysis activity"/>
    <property type="evidence" value="ECO:0007669"/>
    <property type="project" value="InterPro"/>
</dbReference>
<keyword evidence="13" id="KW-0482">Metalloprotease</keyword>
<keyword evidence="6" id="KW-0812">Transmembrane</keyword>
<evidence type="ECO:0000313" key="18">
    <source>
        <dbReference type="EMBL" id="CAD8862287.1"/>
    </source>
</evidence>
<keyword evidence="14" id="KW-0496">Mitochondrion</keyword>
<organism evidence="18">
    <name type="scientific">Noctiluca scintillans</name>
    <name type="common">Sea sparkle</name>
    <name type="synonym">Red tide dinoflagellate</name>
    <dbReference type="NCBI Taxonomy" id="2966"/>
    <lineage>
        <taxon>Eukaryota</taxon>
        <taxon>Sar</taxon>
        <taxon>Alveolata</taxon>
        <taxon>Dinophyceae</taxon>
        <taxon>Noctilucales</taxon>
        <taxon>Noctilucaceae</taxon>
        <taxon>Noctiluca</taxon>
    </lineage>
</organism>
<evidence type="ECO:0000256" key="11">
    <source>
        <dbReference type="ARBA" id="ARBA00022840"/>
    </source>
</evidence>
<feature type="compositionally biased region" description="Polar residues" evidence="16">
    <location>
        <begin position="822"/>
        <end position="832"/>
    </location>
</feature>
<evidence type="ECO:0000256" key="5">
    <source>
        <dbReference type="ARBA" id="ARBA00022670"/>
    </source>
</evidence>
<gene>
    <name evidence="18" type="ORF">NSCI0253_LOCUS36642</name>
</gene>
<comment type="subcellular location">
    <subcellularLocation>
        <location evidence="2">Mitochondrion membrane</location>
        <topology evidence="2">Multi-pass membrane protein</topology>
    </subcellularLocation>
</comment>
<evidence type="ECO:0000256" key="6">
    <source>
        <dbReference type="ARBA" id="ARBA00022692"/>
    </source>
</evidence>
<dbReference type="InterPro" id="IPR003960">
    <property type="entry name" value="ATPase_AAA_CS"/>
</dbReference>
<keyword evidence="8" id="KW-0547">Nucleotide-binding</keyword>
<keyword evidence="11" id="KW-0067">ATP-binding</keyword>
<comment type="similarity">
    <text evidence="3">In the C-terminal section; belongs to the peptidase M41 family.</text>
</comment>
<dbReference type="FunFam" id="1.10.8.60:FF:000019">
    <property type="entry name" value="AFG3-like AAA ATPase 2"/>
    <property type="match status" value="1"/>
</dbReference>
<dbReference type="PROSITE" id="PS00674">
    <property type="entry name" value="AAA"/>
    <property type="match status" value="1"/>
</dbReference>
<evidence type="ECO:0000256" key="4">
    <source>
        <dbReference type="ARBA" id="ARBA00010550"/>
    </source>
</evidence>
<dbReference type="Gene3D" id="1.10.8.60">
    <property type="match status" value="1"/>
</dbReference>
<keyword evidence="7" id="KW-0479">Metal-binding</keyword>
<keyword evidence="10" id="KW-0862">Zinc</keyword>
<dbReference type="NCBIfam" id="TIGR01241">
    <property type="entry name" value="FtsH_fam"/>
    <property type="match status" value="1"/>
</dbReference>
<keyword evidence="5" id="KW-0645">Protease</keyword>
<name>A0A7S1AR52_NOCSC</name>
<proteinExistence type="inferred from homology"/>
<dbReference type="GO" id="GO:0046872">
    <property type="term" value="F:metal ion binding"/>
    <property type="evidence" value="ECO:0007669"/>
    <property type="project" value="UniProtKB-KW"/>
</dbReference>
<evidence type="ECO:0000256" key="2">
    <source>
        <dbReference type="ARBA" id="ARBA00004225"/>
    </source>
</evidence>
<protein>
    <recommendedName>
        <fullName evidence="17">AAA+ ATPase domain-containing protein</fullName>
    </recommendedName>
</protein>
<dbReference type="Pfam" id="PF17862">
    <property type="entry name" value="AAA_lid_3"/>
    <property type="match status" value="1"/>
</dbReference>